<dbReference type="RefSeq" id="WP_343957310.1">
    <property type="nucleotide sequence ID" value="NZ_BAAAKZ010000001.1"/>
</dbReference>
<accession>A0ABW3TKM7</accession>
<gene>
    <name evidence="8" type="ORF">ACFQ3U_05095</name>
</gene>
<dbReference type="NCBIfam" id="TIGR01167">
    <property type="entry name" value="LPXTG_anchor"/>
    <property type="match status" value="1"/>
</dbReference>
<keyword evidence="5" id="KW-0472">Membrane</keyword>
<evidence type="ECO:0000313" key="9">
    <source>
        <dbReference type="Proteomes" id="UP001597181"/>
    </source>
</evidence>
<keyword evidence="3 6" id="KW-0732">Signal</keyword>
<dbReference type="Pfam" id="PF00746">
    <property type="entry name" value="Gram_pos_anchor"/>
    <property type="match status" value="1"/>
</dbReference>
<feature type="chain" id="PRO_5045929393" evidence="6">
    <location>
        <begin position="33"/>
        <end position="519"/>
    </location>
</feature>
<dbReference type="Pfam" id="PF16555">
    <property type="entry name" value="GramPos_pilinD1"/>
    <property type="match status" value="1"/>
</dbReference>
<evidence type="ECO:0000256" key="2">
    <source>
        <dbReference type="ARBA" id="ARBA00022525"/>
    </source>
</evidence>
<feature type="transmembrane region" description="Helical" evidence="5">
    <location>
        <begin position="483"/>
        <end position="511"/>
    </location>
</feature>
<dbReference type="Gene3D" id="2.60.40.740">
    <property type="match status" value="1"/>
</dbReference>
<feature type="domain" description="Gram-positive cocci surface proteins LPxTG" evidence="7">
    <location>
        <begin position="485"/>
        <end position="519"/>
    </location>
</feature>
<dbReference type="NCBIfam" id="TIGR04226">
    <property type="entry name" value="RrgB_K2N_iso_D2"/>
    <property type="match status" value="1"/>
</dbReference>
<dbReference type="InterPro" id="IPR013783">
    <property type="entry name" value="Ig-like_fold"/>
</dbReference>
<feature type="signal peptide" evidence="6">
    <location>
        <begin position="1"/>
        <end position="32"/>
    </location>
</feature>
<organism evidence="8 9">
    <name type="scientific">Leucobacter albus</name>
    <dbReference type="NCBI Taxonomy" id="272210"/>
    <lineage>
        <taxon>Bacteria</taxon>
        <taxon>Bacillati</taxon>
        <taxon>Actinomycetota</taxon>
        <taxon>Actinomycetes</taxon>
        <taxon>Micrococcales</taxon>
        <taxon>Microbacteriaceae</taxon>
        <taxon>Leucobacter</taxon>
    </lineage>
</organism>
<protein>
    <submittedName>
        <fullName evidence="8">SpaH/EbpB family LPXTG-anchored major pilin</fullName>
    </submittedName>
</protein>
<reference evidence="9" key="1">
    <citation type="journal article" date="2019" name="Int. J. Syst. Evol. Microbiol.">
        <title>The Global Catalogue of Microorganisms (GCM) 10K type strain sequencing project: providing services to taxonomists for standard genome sequencing and annotation.</title>
        <authorList>
            <consortium name="The Broad Institute Genomics Platform"/>
            <consortium name="The Broad Institute Genome Sequencing Center for Infectious Disease"/>
            <person name="Wu L."/>
            <person name="Ma J."/>
        </authorList>
    </citation>
    <scope>NUCLEOTIDE SEQUENCE [LARGE SCALE GENOMIC DNA]</scope>
    <source>
        <strain evidence="9">CCUG 50213</strain>
    </source>
</reference>
<proteinExistence type="predicted"/>
<keyword evidence="5" id="KW-0812">Transmembrane</keyword>
<keyword evidence="1" id="KW-0134">Cell wall</keyword>
<keyword evidence="4" id="KW-0572">Peptidoglycan-anchor</keyword>
<dbReference type="NCBIfam" id="NF033902">
    <property type="entry name" value="iso_D2_wall_anc"/>
    <property type="match status" value="1"/>
</dbReference>
<keyword evidence="2" id="KW-0964">Secreted</keyword>
<name>A0ABW3TKM7_9MICO</name>
<evidence type="ECO:0000256" key="4">
    <source>
        <dbReference type="ARBA" id="ARBA00023088"/>
    </source>
</evidence>
<dbReference type="InterPro" id="IPR048052">
    <property type="entry name" value="FM1-like"/>
</dbReference>
<keyword evidence="9" id="KW-1185">Reference proteome</keyword>
<dbReference type="InterPro" id="IPR026466">
    <property type="entry name" value="Fim_isopep_form_D2_dom"/>
</dbReference>
<evidence type="ECO:0000256" key="6">
    <source>
        <dbReference type="SAM" id="SignalP"/>
    </source>
</evidence>
<evidence type="ECO:0000256" key="5">
    <source>
        <dbReference type="SAM" id="Phobius"/>
    </source>
</evidence>
<comment type="caution">
    <text evidence="8">The sequence shown here is derived from an EMBL/GenBank/DDBJ whole genome shotgun (WGS) entry which is preliminary data.</text>
</comment>
<keyword evidence="5" id="KW-1133">Transmembrane helix</keyword>
<evidence type="ECO:0000256" key="1">
    <source>
        <dbReference type="ARBA" id="ARBA00022512"/>
    </source>
</evidence>
<sequence>MLNTKKRGILASAGALVTAVALAFGGAAAANAAPATNAPERSGLVITKLEQPEATGDAATGRPLETLPGETIEGVSFTAHRVPLDTTKGATSHEAQQEIAGISLAEAQQRVDAVQTWAPEQTRSGKTDGAGEIRWVGASATEGDLGAGLWLIRETATPAGVVAAGDFLVALPLTEPTKKETWLDTVYVYPKNHTISGTKTVANADKLVVGDTVTWTVSIKNPSPRDPATGKPVAVEMFQITDELAADYLALAKGLDSVTAQLTEPNTPSPKTVDLVAGDAGDYTTALAGNTVTVTFTATGLAKLAENAAFDATVKLETTVLKQGSIKNIAQFTTSASQPKKNTTEAEIKYGDYQLVKDTEGAPKGTDVSLAGAEFMVFADKATAEAALKGDSTARKAALKPETGGHTDGVWSTDETGKVLITGLRYSEHADGAPVAKQGYWLVETKALESHQLLTAPVEFFVNDTSGTQTAQVIVNQYDRGGFVLPLTGGTGTLMLTVAGIALLAIVLIVARRRRQAAE</sequence>
<dbReference type="Proteomes" id="UP001597181">
    <property type="component" value="Unassembled WGS sequence"/>
</dbReference>
<evidence type="ECO:0000313" key="8">
    <source>
        <dbReference type="EMBL" id="MFD1201266.1"/>
    </source>
</evidence>
<evidence type="ECO:0000259" key="7">
    <source>
        <dbReference type="PROSITE" id="PS50847"/>
    </source>
</evidence>
<dbReference type="InterPro" id="IPR032364">
    <property type="entry name" value="GramPos_pilinD1_N"/>
</dbReference>
<dbReference type="EMBL" id="JBHTLY010000002">
    <property type="protein sequence ID" value="MFD1201266.1"/>
    <property type="molecule type" value="Genomic_DNA"/>
</dbReference>
<evidence type="ECO:0000256" key="3">
    <source>
        <dbReference type="ARBA" id="ARBA00022729"/>
    </source>
</evidence>
<dbReference type="PROSITE" id="PS50847">
    <property type="entry name" value="GRAM_POS_ANCHORING"/>
    <property type="match status" value="1"/>
</dbReference>
<dbReference type="Gene3D" id="2.60.40.10">
    <property type="entry name" value="Immunoglobulins"/>
    <property type="match status" value="2"/>
</dbReference>
<dbReference type="InterPro" id="IPR019931">
    <property type="entry name" value="LPXTG_anchor"/>
</dbReference>